<dbReference type="Gene3D" id="2.60.120.200">
    <property type="match status" value="1"/>
</dbReference>
<name>A0ABW5WTM2_9FLAO</name>
<accession>A0ABW5WTM2</accession>
<evidence type="ECO:0000313" key="1">
    <source>
        <dbReference type="EMBL" id="MFD2824781.1"/>
    </source>
</evidence>
<organism evidence="1 2">
    <name type="scientific">Lacinutrix iliipiscaria</name>
    <dbReference type="NCBI Taxonomy" id="1230532"/>
    <lineage>
        <taxon>Bacteria</taxon>
        <taxon>Pseudomonadati</taxon>
        <taxon>Bacteroidota</taxon>
        <taxon>Flavobacteriia</taxon>
        <taxon>Flavobacteriales</taxon>
        <taxon>Flavobacteriaceae</taxon>
        <taxon>Lacinutrix</taxon>
    </lineage>
</organism>
<comment type="caution">
    <text evidence="1">The sequence shown here is derived from an EMBL/GenBank/DDBJ whole genome shotgun (WGS) entry which is preliminary data.</text>
</comment>
<proteinExistence type="predicted"/>
<reference evidence="2" key="1">
    <citation type="journal article" date="2019" name="Int. J. Syst. Evol. Microbiol.">
        <title>The Global Catalogue of Microorganisms (GCM) 10K type strain sequencing project: providing services to taxonomists for standard genome sequencing and annotation.</title>
        <authorList>
            <consortium name="The Broad Institute Genomics Platform"/>
            <consortium name="The Broad Institute Genome Sequencing Center for Infectious Disease"/>
            <person name="Wu L."/>
            <person name="Ma J."/>
        </authorList>
    </citation>
    <scope>NUCLEOTIDE SEQUENCE [LARGE SCALE GENOMIC DNA]</scope>
    <source>
        <strain evidence="2">KCTC 32141</strain>
    </source>
</reference>
<dbReference type="Proteomes" id="UP001597533">
    <property type="component" value="Unassembled WGS sequence"/>
</dbReference>
<keyword evidence="2" id="KW-1185">Reference proteome</keyword>
<gene>
    <name evidence="1" type="ORF">ACFS5M_13950</name>
</gene>
<dbReference type="SUPFAM" id="SSF49899">
    <property type="entry name" value="Concanavalin A-like lectins/glucanases"/>
    <property type="match status" value="1"/>
</dbReference>
<dbReference type="Pfam" id="PF13385">
    <property type="entry name" value="Laminin_G_3"/>
    <property type="match status" value="1"/>
</dbReference>
<sequence>MATENPFPLSDSVKEDSWDKLQQLANIDPKFKYTAEEWNEIKQALNYLYENQEAGGGGSTTPPSYSLKNFGAGLITTSEGNVTTNTELVARINELGFTIVAGQLIVLQIILKRLINNKIVAAIEQYHFTRNNTVGTWGTGSTNGVINAYDLIIYGAPRVLYEIDNDGEYIDLGNIVEETIEDYINALDPATVDWEVLANDGTTYYFNCVQNGISKQYKYVGTLPKTVGDGNTEVLEADFDLQDFETDVSTGRLSPQTPYITANTTFNGVRKGKENVYYFNSDSGIEATIDKGTLVPGDIIHTVNIGKGLPSFLRGTNTRLQGERNQYNIHKYRHKGNFVSVYCSHLDGDTLVISVIGAVELGNKPITISSFSDLKEGDTGVTVDVYSATGGFSENMIVTSNSNATQTAPFNFIDTRNIQIYVDVEGVEDEDIVWKFDNGDVTEYTSTILPELNLTDYVRGYKFNEVAADPANVVVDAAGNFNGTNNGATIEATGQLGTAYSFTGSAHVAVDNLGITGFPCALKLLVNPSSLTGTEYAIASDHATFYKGINLARIDDKLWLALGQGINAAASGRKAYLTESILTGNMQQVWLLMRSKDDIDIVVDGDVATIETEAGSATTIAFDCNYNIGYSVRGATYFNGIIDDLRSWNRNVPLAEAQANYALEAAGTPID</sequence>
<protein>
    <submittedName>
        <fullName evidence="1">LamG-like jellyroll fold domain-containing protein</fullName>
    </submittedName>
</protein>
<evidence type="ECO:0000313" key="2">
    <source>
        <dbReference type="Proteomes" id="UP001597533"/>
    </source>
</evidence>
<dbReference type="InterPro" id="IPR013320">
    <property type="entry name" value="ConA-like_dom_sf"/>
</dbReference>
<dbReference type="RefSeq" id="WP_183490087.1">
    <property type="nucleotide sequence ID" value="NZ_JBHUOV010000017.1"/>
</dbReference>
<dbReference type="EMBL" id="JBHUOV010000017">
    <property type="protein sequence ID" value="MFD2824781.1"/>
    <property type="molecule type" value="Genomic_DNA"/>
</dbReference>